<keyword evidence="1" id="KW-0732">Signal</keyword>
<evidence type="ECO:0000313" key="3">
    <source>
        <dbReference type="Proteomes" id="UP000293162"/>
    </source>
</evidence>
<sequence length="402" mass="42038">MKISTKLYLSLALSLSYTTIFAQNAKVVDTPNGTVISNMGGTDTPYSASILDIRSANKGILLPRMSTANRNAISSPQAGLLIYNNSTNQFNYHNGSSWQVASIGNQWGVNGSILHHSGQVGIGTANMINANTFLNVRGNLGGTGFEGMYITSSGSRGKPFYGYSANDSTTAYHYYDGSNSRWNLNVGSGDRITVTSTGNVGIGITNPIYKLHVNGSSYLNGYTEVNGDLYVNGIFDVDTDGYINRDAIVGRNLSVAGTSSLIGNVTTTNNITVGNNATVNGNGVVDGNLTVNNGKGVAYNASNSTNLRIYKFTTANFHAVLPAHGSAVTAIAFNGGFTSTPHVMVADIASSGGTVGEIDRVILVLSGCSISGGTTSCTAKIVNTDNAAVDYNITWNCIAIGY</sequence>
<name>A0A4Q5LXV2_9BACT</name>
<evidence type="ECO:0000313" key="2">
    <source>
        <dbReference type="EMBL" id="RYU94465.1"/>
    </source>
</evidence>
<dbReference type="AlphaFoldDB" id="A0A4Q5LXV2"/>
<dbReference type="EMBL" id="SEWF01000025">
    <property type="protein sequence ID" value="RYU94465.1"/>
    <property type="molecule type" value="Genomic_DNA"/>
</dbReference>
<gene>
    <name evidence="2" type="ORF">EWM59_16835</name>
</gene>
<dbReference type="OrthoDB" id="9807669at2"/>
<feature type="signal peptide" evidence="1">
    <location>
        <begin position="1"/>
        <end position="22"/>
    </location>
</feature>
<keyword evidence="3" id="KW-1185">Reference proteome</keyword>
<dbReference type="Proteomes" id="UP000293162">
    <property type="component" value="Unassembled WGS sequence"/>
</dbReference>
<protein>
    <submittedName>
        <fullName evidence="2">Uncharacterized protein</fullName>
    </submittedName>
</protein>
<evidence type="ECO:0000256" key="1">
    <source>
        <dbReference type="SAM" id="SignalP"/>
    </source>
</evidence>
<accession>A0A4Q5LXV2</accession>
<organism evidence="2 3">
    <name type="scientific">Emticicia agri</name>
    <dbReference type="NCBI Taxonomy" id="2492393"/>
    <lineage>
        <taxon>Bacteria</taxon>
        <taxon>Pseudomonadati</taxon>
        <taxon>Bacteroidota</taxon>
        <taxon>Cytophagia</taxon>
        <taxon>Cytophagales</taxon>
        <taxon>Leadbetterellaceae</taxon>
        <taxon>Emticicia</taxon>
    </lineage>
</organism>
<dbReference type="RefSeq" id="WP_130022399.1">
    <property type="nucleotide sequence ID" value="NZ_SEWF01000025.1"/>
</dbReference>
<comment type="caution">
    <text evidence="2">The sequence shown here is derived from an EMBL/GenBank/DDBJ whole genome shotgun (WGS) entry which is preliminary data.</text>
</comment>
<proteinExistence type="predicted"/>
<feature type="chain" id="PRO_5020550187" evidence="1">
    <location>
        <begin position="23"/>
        <end position="402"/>
    </location>
</feature>
<reference evidence="2 3" key="1">
    <citation type="submission" date="2019-02" db="EMBL/GenBank/DDBJ databases">
        <title>Bacterial novel species Emticicia sp. 17J42-9 isolated from soil.</title>
        <authorList>
            <person name="Jung H.-Y."/>
        </authorList>
    </citation>
    <scope>NUCLEOTIDE SEQUENCE [LARGE SCALE GENOMIC DNA]</scope>
    <source>
        <strain evidence="2 3">17J42-9</strain>
    </source>
</reference>